<comment type="caution">
    <text evidence="2">The sequence shown here is derived from an EMBL/GenBank/DDBJ whole genome shotgun (WGS) entry which is preliminary data.</text>
</comment>
<proteinExistence type="predicted"/>
<dbReference type="EMBL" id="SELW01000049">
    <property type="protein sequence ID" value="TID31058.1"/>
    <property type="molecule type" value="Genomic_DNA"/>
</dbReference>
<sequence length="229" mass="26399">MMLHSETNETTLGTSSMSDLDSSPFPYCKRKIRKYCSYDNKYYDDFNSTILYPTESVLGLQDPNSSSINRLPCENLTNLRGVKRSNNTHSSQNLPLTTNASKLDMIIRRDENRSTYELSKQAAIIHESILSTINEFVADSDTDYDADYDNDDFKKLYDPYHKKSNENIIASIERYDPTVSSIVGRNGPNDLLNVSDERIQWELQQLEEMEEMEDIETLDIVEQFKGMNL</sequence>
<dbReference type="AlphaFoldDB" id="A0A4T0X6E0"/>
<protein>
    <submittedName>
        <fullName evidence="2">Uncharacterized protein</fullName>
    </submittedName>
</protein>
<evidence type="ECO:0000256" key="1">
    <source>
        <dbReference type="SAM" id="MobiDB-lite"/>
    </source>
</evidence>
<gene>
    <name evidence="2" type="ORF">CANINC_000302</name>
</gene>
<evidence type="ECO:0000313" key="3">
    <source>
        <dbReference type="Proteomes" id="UP000307173"/>
    </source>
</evidence>
<reference evidence="2 3" key="1">
    <citation type="journal article" date="2019" name="Front. Genet.">
        <title>Whole-Genome Sequencing of the Opportunistic Yeast Pathogen Candida inconspicua Uncovers Its Hybrid Origin.</title>
        <authorList>
            <person name="Mixao V."/>
            <person name="Hansen A.P."/>
            <person name="Saus E."/>
            <person name="Boekhout T."/>
            <person name="Lass-Florl C."/>
            <person name="Gabaldon T."/>
        </authorList>
    </citation>
    <scope>NUCLEOTIDE SEQUENCE [LARGE SCALE GENOMIC DNA]</scope>
    <source>
        <strain evidence="2 3">CBS 180</strain>
    </source>
</reference>
<feature type="compositionally biased region" description="Polar residues" evidence="1">
    <location>
        <begin position="8"/>
        <end position="21"/>
    </location>
</feature>
<dbReference type="Proteomes" id="UP000307173">
    <property type="component" value="Unassembled WGS sequence"/>
</dbReference>
<organism evidence="2 3">
    <name type="scientific">Pichia inconspicua</name>
    <dbReference type="NCBI Taxonomy" id="52247"/>
    <lineage>
        <taxon>Eukaryota</taxon>
        <taxon>Fungi</taxon>
        <taxon>Dikarya</taxon>
        <taxon>Ascomycota</taxon>
        <taxon>Saccharomycotina</taxon>
        <taxon>Pichiomycetes</taxon>
        <taxon>Pichiales</taxon>
        <taxon>Pichiaceae</taxon>
        <taxon>Pichia</taxon>
    </lineage>
</organism>
<keyword evidence="3" id="KW-1185">Reference proteome</keyword>
<name>A0A4T0X6E0_9ASCO</name>
<accession>A0A4T0X6E0</accession>
<evidence type="ECO:0000313" key="2">
    <source>
        <dbReference type="EMBL" id="TID31058.1"/>
    </source>
</evidence>
<feature type="region of interest" description="Disordered" evidence="1">
    <location>
        <begin position="1"/>
        <end position="21"/>
    </location>
</feature>